<proteinExistence type="predicted"/>
<accession>A0A3Q9J3P1</accession>
<evidence type="ECO:0000259" key="1">
    <source>
        <dbReference type="PROSITE" id="PS51462"/>
    </source>
</evidence>
<dbReference type="EMBL" id="CP031422">
    <property type="protein sequence ID" value="AZS40567.1"/>
    <property type="molecule type" value="Genomic_DNA"/>
</dbReference>
<protein>
    <submittedName>
        <fullName evidence="2">NADH pyrophosphatase</fullName>
        <ecNumber evidence="2">3.6.1.22</ecNumber>
    </submittedName>
</protein>
<dbReference type="Pfam" id="PF00293">
    <property type="entry name" value="NUDIX"/>
    <property type="match status" value="1"/>
</dbReference>
<dbReference type="KEGG" id="moy:CVS54_01902"/>
<dbReference type="RefSeq" id="WP_127012187.1">
    <property type="nucleotide sequence ID" value="NZ_CP031422.1"/>
</dbReference>
<dbReference type="EC" id="3.6.1.22" evidence="2"/>
<dbReference type="Proteomes" id="UP000274841">
    <property type="component" value="Chromosome"/>
</dbReference>
<evidence type="ECO:0000313" key="2">
    <source>
        <dbReference type="EMBL" id="AZS40567.1"/>
    </source>
</evidence>
<dbReference type="InterPro" id="IPR015797">
    <property type="entry name" value="NUDIX_hydrolase-like_dom_sf"/>
</dbReference>
<gene>
    <name evidence="2" type="primary">nudC_1</name>
    <name evidence="2" type="ORF">CVS54_01902</name>
</gene>
<dbReference type="GO" id="GO:0016787">
    <property type="term" value="F:hydrolase activity"/>
    <property type="evidence" value="ECO:0007669"/>
    <property type="project" value="UniProtKB-KW"/>
</dbReference>
<feature type="domain" description="Nudix hydrolase" evidence="1">
    <location>
        <begin position="5"/>
        <end position="146"/>
    </location>
</feature>
<dbReference type="InterPro" id="IPR000086">
    <property type="entry name" value="NUDIX_hydrolase_dom"/>
</dbReference>
<dbReference type="AlphaFoldDB" id="A0A3Q9J3P1"/>
<dbReference type="SUPFAM" id="SSF55811">
    <property type="entry name" value="Nudix"/>
    <property type="match status" value="1"/>
</dbReference>
<evidence type="ECO:0000313" key="3">
    <source>
        <dbReference type="Proteomes" id="UP000274841"/>
    </source>
</evidence>
<dbReference type="Gene3D" id="3.90.79.10">
    <property type="entry name" value="Nucleoside Triphosphate Pyrophosphohydrolase"/>
    <property type="match status" value="1"/>
</dbReference>
<sequence>MPVDRSHIRVKAMLVATHSDGARHLVSQHGATVENPLGFHRLIGGGVELGETHEKAILREVQEELQADVVDLAFLGVVENIFRYDGELGHEIVALYCGRLHPEPALEGGTLTESDGSIAPILWRPFDDDDVSAPLYPSAANRWIRDVVSHAAAQGA</sequence>
<dbReference type="PROSITE" id="PS51462">
    <property type="entry name" value="NUDIX"/>
    <property type="match status" value="1"/>
</dbReference>
<name>A0A3Q9J3P1_9MICO</name>
<keyword evidence="2" id="KW-0378">Hydrolase</keyword>
<organism evidence="2 3">
    <name type="scientific">Microbacterium oxydans</name>
    <dbReference type="NCBI Taxonomy" id="82380"/>
    <lineage>
        <taxon>Bacteria</taxon>
        <taxon>Bacillati</taxon>
        <taxon>Actinomycetota</taxon>
        <taxon>Actinomycetes</taxon>
        <taxon>Micrococcales</taxon>
        <taxon>Microbacteriaceae</taxon>
        <taxon>Microbacterium</taxon>
    </lineage>
</organism>
<reference evidence="2 3" key="1">
    <citation type="submission" date="2018-08" db="EMBL/GenBank/DDBJ databases">
        <title>Microbacterium oxydans strain HG3.</title>
        <authorList>
            <person name="ORTET P."/>
        </authorList>
    </citation>
    <scope>NUCLEOTIDE SEQUENCE [LARGE SCALE GENOMIC DNA]</scope>
    <source>
        <strain evidence="2 3">HG3</strain>
    </source>
</reference>